<dbReference type="EMBL" id="FNHU01000005">
    <property type="protein sequence ID" value="SDM64661.1"/>
    <property type="molecule type" value="Genomic_DNA"/>
</dbReference>
<organism evidence="3 4">
    <name type="scientific">Actinomyces ruminicola</name>
    <dbReference type="NCBI Taxonomy" id="332524"/>
    <lineage>
        <taxon>Bacteria</taxon>
        <taxon>Bacillati</taxon>
        <taxon>Actinomycetota</taxon>
        <taxon>Actinomycetes</taxon>
        <taxon>Actinomycetales</taxon>
        <taxon>Actinomycetaceae</taxon>
        <taxon>Actinomyces</taxon>
    </lineage>
</organism>
<evidence type="ECO:0000313" key="3">
    <source>
        <dbReference type="EMBL" id="SDM64661.1"/>
    </source>
</evidence>
<gene>
    <name evidence="3" type="ORF">SAMN04487766_1057</name>
</gene>
<feature type="transmembrane region" description="Helical" evidence="2">
    <location>
        <begin position="6"/>
        <end position="24"/>
    </location>
</feature>
<keyword evidence="2" id="KW-0812">Transmembrane</keyword>
<dbReference type="OrthoDB" id="3260885at2"/>
<keyword evidence="2" id="KW-1133">Transmembrane helix</keyword>
<protein>
    <submittedName>
        <fullName evidence="3">Uncharacterized protein</fullName>
    </submittedName>
</protein>
<proteinExistence type="predicted"/>
<sequence length="384" mass="40206">MGIGTWALLALVAVLAVYLLPFLVGRREAMGMANAEDRYSSELRLLATGNAAVPEGGCGGGHAWIFRRRPEVRAMNRPEVRNVRALRKERELVRVRAAHERGRERRRVAASHRATVALILLGMTLGALVVAGVTVMPWWPVAIPAGLLCASAVAGRRAARASAASDLRERRRIAALERELTALTGGSAGRRLVEDAPRETAEAAQPQSGETAEGSRAGQDPRAQGVEAETAEAVGQVAELAEPEQGSAADTVADRGAADDAGSQTPAGDERGAASAPAAEAAVPDAAASAPEESGGADDAKAPKTPPQGWHPVSVPAPTYTLAARAPRRSYEPPAEESFDSAPVPERPRGVRTYPTADVTVGGDEPVFHPIDLEAVLERRRAGA</sequence>
<reference evidence="3 4" key="1">
    <citation type="submission" date="2016-10" db="EMBL/GenBank/DDBJ databases">
        <authorList>
            <person name="de Groot N.N."/>
        </authorList>
    </citation>
    <scope>NUCLEOTIDE SEQUENCE [LARGE SCALE GENOMIC DNA]</scope>
    <source>
        <strain evidence="3 4">KPR-7B</strain>
    </source>
</reference>
<feature type="compositionally biased region" description="Low complexity" evidence="1">
    <location>
        <begin position="273"/>
        <end position="294"/>
    </location>
</feature>
<accession>A0A1G9UXH1</accession>
<name>A0A1G9UXH1_9ACTO</name>
<dbReference type="AlphaFoldDB" id="A0A1G9UXH1"/>
<feature type="region of interest" description="Disordered" evidence="1">
    <location>
        <begin position="187"/>
        <end position="365"/>
    </location>
</feature>
<keyword evidence="2" id="KW-0472">Membrane</keyword>
<evidence type="ECO:0000313" key="4">
    <source>
        <dbReference type="Proteomes" id="UP000199671"/>
    </source>
</evidence>
<feature type="compositionally biased region" description="Basic and acidic residues" evidence="1">
    <location>
        <begin position="191"/>
        <end position="201"/>
    </location>
</feature>
<evidence type="ECO:0000256" key="2">
    <source>
        <dbReference type="SAM" id="Phobius"/>
    </source>
</evidence>
<dbReference type="RefSeq" id="WP_092609185.1">
    <property type="nucleotide sequence ID" value="NZ_FNHU01000005.1"/>
</dbReference>
<evidence type="ECO:0000256" key="1">
    <source>
        <dbReference type="SAM" id="MobiDB-lite"/>
    </source>
</evidence>
<feature type="transmembrane region" description="Helical" evidence="2">
    <location>
        <begin position="115"/>
        <end position="139"/>
    </location>
</feature>
<dbReference type="Proteomes" id="UP000199671">
    <property type="component" value="Unassembled WGS sequence"/>
</dbReference>